<dbReference type="SMART" id="SM00922">
    <property type="entry name" value="MR_MLE"/>
    <property type="match status" value="1"/>
</dbReference>
<evidence type="ECO:0000313" key="6">
    <source>
        <dbReference type="Proteomes" id="UP001176940"/>
    </source>
</evidence>
<feature type="domain" description="Mandelate racemase/muconate lactonizing enzyme C-terminal" evidence="4">
    <location>
        <begin position="52"/>
        <end position="145"/>
    </location>
</feature>
<evidence type="ECO:0000256" key="3">
    <source>
        <dbReference type="ARBA" id="ARBA00022842"/>
    </source>
</evidence>
<evidence type="ECO:0000313" key="5">
    <source>
        <dbReference type="EMBL" id="CAJ0942479.1"/>
    </source>
</evidence>
<gene>
    <name evidence="5" type="ORF">RIMI_LOCUS9611526</name>
</gene>
<protein>
    <recommendedName>
        <fullName evidence="4">Mandelate racemase/muconate lactonizing enzyme C-terminal domain-containing protein</fullName>
    </recommendedName>
</protein>
<keyword evidence="6" id="KW-1185">Reference proteome</keyword>
<sequence>MSKSTIGYLKRCKLKVLQWPSQSSDLNIIGNLWLDLKIAVHKFFKMDNKHKKQELCAEALKEGWTRFKVKVGADLHDDVRRCRLIRDMIGPANKLMLDANQRWDVIEAISWVKELAAFKPLWIEEPTSPDDILGHATISQALAPLGIGVATGEQEHTVPLLPSFLVAAGVLS</sequence>
<evidence type="ECO:0000256" key="1">
    <source>
        <dbReference type="ARBA" id="ARBA00001946"/>
    </source>
</evidence>
<keyword evidence="3" id="KW-0460">Magnesium</keyword>
<evidence type="ECO:0000256" key="2">
    <source>
        <dbReference type="ARBA" id="ARBA00022723"/>
    </source>
</evidence>
<keyword evidence="2" id="KW-0479">Metal-binding</keyword>
<dbReference type="PANTHER" id="PTHR13794:SF58">
    <property type="entry name" value="MITOCHONDRIAL ENOLASE SUPERFAMILY MEMBER 1"/>
    <property type="match status" value="1"/>
</dbReference>
<evidence type="ECO:0000259" key="4">
    <source>
        <dbReference type="SMART" id="SM00922"/>
    </source>
</evidence>
<dbReference type="InterPro" id="IPR018110">
    <property type="entry name" value="Mandel_Rmase/mucon_lact_enz_CS"/>
</dbReference>
<dbReference type="InterPro" id="IPR029065">
    <property type="entry name" value="Enolase_C-like"/>
</dbReference>
<accession>A0ABN9LL23</accession>
<dbReference type="InterPro" id="IPR013342">
    <property type="entry name" value="Mandelate_racemase_C"/>
</dbReference>
<dbReference type="Gene3D" id="3.20.20.120">
    <property type="entry name" value="Enolase-like C-terminal domain"/>
    <property type="match status" value="1"/>
</dbReference>
<organism evidence="5 6">
    <name type="scientific">Ranitomeya imitator</name>
    <name type="common">mimic poison frog</name>
    <dbReference type="NCBI Taxonomy" id="111125"/>
    <lineage>
        <taxon>Eukaryota</taxon>
        <taxon>Metazoa</taxon>
        <taxon>Chordata</taxon>
        <taxon>Craniata</taxon>
        <taxon>Vertebrata</taxon>
        <taxon>Euteleostomi</taxon>
        <taxon>Amphibia</taxon>
        <taxon>Batrachia</taxon>
        <taxon>Anura</taxon>
        <taxon>Neobatrachia</taxon>
        <taxon>Hyloidea</taxon>
        <taxon>Dendrobatidae</taxon>
        <taxon>Dendrobatinae</taxon>
        <taxon>Ranitomeya</taxon>
    </lineage>
</organism>
<comment type="cofactor">
    <cofactor evidence="1">
        <name>Mg(2+)</name>
        <dbReference type="ChEBI" id="CHEBI:18420"/>
    </cofactor>
</comment>
<dbReference type="Pfam" id="PF13378">
    <property type="entry name" value="MR_MLE_C"/>
    <property type="match status" value="1"/>
</dbReference>
<dbReference type="InterPro" id="IPR046945">
    <property type="entry name" value="RHMD-like"/>
</dbReference>
<dbReference type="PANTHER" id="PTHR13794">
    <property type="entry name" value="ENOLASE SUPERFAMILY, MANDELATE RACEMASE"/>
    <property type="match status" value="1"/>
</dbReference>
<dbReference type="EMBL" id="CAUEEQ010020063">
    <property type="protein sequence ID" value="CAJ0942479.1"/>
    <property type="molecule type" value="Genomic_DNA"/>
</dbReference>
<dbReference type="SUPFAM" id="SSF51604">
    <property type="entry name" value="Enolase C-terminal domain-like"/>
    <property type="match status" value="1"/>
</dbReference>
<proteinExistence type="predicted"/>
<dbReference type="PROSITE" id="PS00909">
    <property type="entry name" value="MR_MLE_2"/>
    <property type="match status" value="1"/>
</dbReference>
<comment type="caution">
    <text evidence="5">The sequence shown here is derived from an EMBL/GenBank/DDBJ whole genome shotgun (WGS) entry which is preliminary data.</text>
</comment>
<reference evidence="5" key="1">
    <citation type="submission" date="2023-07" db="EMBL/GenBank/DDBJ databases">
        <authorList>
            <person name="Stuckert A."/>
        </authorList>
    </citation>
    <scope>NUCLEOTIDE SEQUENCE</scope>
</reference>
<name>A0ABN9LL23_9NEOB</name>
<dbReference type="InterPro" id="IPR036849">
    <property type="entry name" value="Enolase-like_C_sf"/>
</dbReference>
<dbReference type="Proteomes" id="UP001176940">
    <property type="component" value="Unassembled WGS sequence"/>
</dbReference>